<reference evidence="1" key="1">
    <citation type="submission" date="2021-12" db="EMBL/GenBank/DDBJ databases">
        <authorList>
            <person name="Rodrigo-Torres L."/>
            <person name="Arahal R. D."/>
            <person name="Lucena T."/>
        </authorList>
    </citation>
    <scope>NUCLEOTIDE SEQUENCE</scope>
    <source>
        <strain evidence="1">CECT 8858</strain>
    </source>
</reference>
<evidence type="ECO:0000313" key="1">
    <source>
        <dbReference type="EMBL" id="CAH0995133.1"/>
    </source>
</evidence>
<keyword evidence="2" id="KW-1185">Reference proteome</keyword>
<organism evidence="1 2">
    <name type="scientific">Emticicia aquatica</name>
    <dbReference type="NCBI Taxonomy" id="1681835"/>
    <lineage>
        <taxon>Bacteria</taxon>
        <taxon>Pseudomonadati</taxon>
        <taxon>Bacteroidota</taxon>
        <taxon>Cytophagia</taxon>
        <taxon>Cytophagales</taxon>
        <taxon>Leadbetterellaceae</taxon>
        <taxon>Emticicia</taxon>
    </lineage>
</organism>
<accession>A0ABN8ETS8</accession>
<proteinExistence type="predicted"/>
<comment type="caution">
    <text evidence="1">The sequence shown here is derived from an EMBL/GenBank/DDBJ whole genome shotgun (WGS) entry which is preliminary data.</text>
</comment>
<gene>
    <name evidence="1" type="ORF">EMA8858_01253</name>
</gene>
<dbReference type="RefSeq" id="WP_238805503.1">
    <property type="nucleotide sequence ID" value="NZ_CAKLPY010000001.1"/>
</dbReference>
<dbReference type="EMBL" id="CAKLPY010000001">
    <property type="protein sequence ID" value="CAH0995133.1"/>
    <property type="molecule type" value="Genomic_DNA"/>
</dbReference>
<evidence type="ECO:0008006" key="3">
    <source>
        <dbReference type="Google" id="ProtNLM"/>
    </source>
</evidence>
<dbReference type="Proteomes" id="UP000837932">
    <property type="component" value="Unassembled WGS sequence"/>
</dbReference>
<evidence type="ECO:0000313" key="2">
    <source>
        <dbReference type="Proteomes" id="UP000837932"/>
    </source>
</evidence>
<protein>
    <recommendedName>
        <fullName evidence="3">T9SS type A sorting domain-containing protein</fullName>
    </recommendedName>
</protein>
<sequence length="62" mass="7035">MIPEIKTKIYLKDAQGQVLQMLNLEASSQHGFDVEKLKGGIYYVELELPQGKAITHQFCINN</sequence>
<name>A0ABN8ETS8_9BACT</name>